<evidence type="ECO:0000256" key="3">
    <source>
        <dbReference type="PROSITE-ProRule" id="PRU00023"/>
    </source>
</evidence>
<gene>
    <name evidence="6" type="primary">Contig10944.g11697</name>
    <name evidence="6" type="ORF">STYLEM_16031</name>
</gene>
<protein>
    <submittedName>
        <fullName evidence="6">Ankyrin repeat-containing protein</fullName>
    </submittedName>
</protein>
<feature type="repeat" description="ANK" evidence="3">
    <location>
        <begin position="89"/>
        <end position="121"/>
    </location>
</feature>
<dbReference type="InParanoid" id="A0A078AXX9"/>
<dbReference type="GO" id="GO:0003723">
    <property type="term" value="F:RNA binding"/>
    <property type="evidence" value="ECO:0007669"/>
    <property type="project" value="TreeGrafter"/>
</dbReference>
<feature type="compositionally biased region" description="Polar residues" evidence="5">
    <location>
        <begin position="782"/>
        <end position="793"/>
    </location>
</feature>
<feature type="region of interest" description="Disordered" evidence="5">
    <location>
        <begin position="452"/>
        <end position="490"/>
    </location>
</feature>
<evidence type="ECO:0000313" key="7">
    <source>
        <dbReference type="Proteomes" id="UP000039865"/>
    </source>
</evidence>
<proteinExistence type="predicted"/>
<dbReference type="Pfam" id="PF12796">
    <property type="entry name" value="Ank_2"/>
    <property type="match status" value="2"/>
</dbReference>
<feature type="repeat" description="ANK" evidence="3">
    <location>
        <begin position="290"/>
        <end position="322"/>
    </location>
</feature>
<dbReference type="InterPro" id="IPR036770">
    <property type="entry name" value="Ankyrin_rpt-contain_sf"/>
</dbReference>
<reference evidence="6 7" key="1">
    <citation type="submission" date="2014-06" db="EMBL/GenBank/DDBJ databases">
        <authorList>
            <person name="Swart Estienne"/>
        </authorList>
    </citation>
    <scope>NUCLEOTIDE SEQUENCE [LARGE SCALE GENOMIC DNA]</scope>
    <source>
        <strain evidence="6 7">130c</strain>
    </source>
</reference>
<name>A0A078AXX9_STYLE</name>
<accession>A0A078AXX9</accession>
<organism evidence="6 7">
    <name type="scientific">Stylonychia lemnae</name>
    <name type="common">Ciliate</name>
    <dbReference type="NCBI Taxonomy" id="5949"/>
    <lineage>
        <taxon>Eukaryota</taxon>
        <taxon>Sar</taxon>
        <taxon>Alveolata</taxon>
        <taxon>Ciliophora</taxon>
        <taxon>Intramacronucleata</taxon>
        <taxon>Spirotrichea</taxon>
        <taxon>Stichotrichia</taxon>
        <taxon>Sporadotrichida</taxon>
        <taxon>Oxytrichidae</taxon>
        <taxon>Stylonychinae</taxon>
        <taxon>Stylonychia</taxon>
    </lineage>
</organism>
<dbReference type="OrthoDB" id="410095at2759"/>
<feature type="repeat" description="ANK" evidence="3">
    <location>
        <begin position="122"/>
        <end position="154"/>
    </location>
</feature>
<feature type="repeat" description="ANK" evidence="3">
    <location>
        <begin position="155"/>
        <end position="187"/>
    </location>
</feature>
<dbReference type="OMA" id="HALFIAC"/>
<dbReference type="AlphaFoldDB" id="A0A078AXX9"/>
<dbReference type="PROSITE" id="PS50297">
    <property type="entry name" value="ANK_REP_REGION"/>
    <property type="match status" value="3"/>
</dbReference>
<dbReference type="PROSITE" id="PS50088">
    <property type="entry name" value="ANK_REPEAT"/>
    <property type="match status" value="4"/>
</dbReference>
<dbReference type="SUPFAM" id="SSF48403">
    <property type="entry name" value="Ankyrin repeat"/>
    <property type="match status" value="1"/>
</dbReference>
<dbReference type="PANTHER" id="PTHR24141:SF1">
    <property type="entry name" value="2-5A-DEPENDENT RIBONUCLEASE"/>
    <property type="match status" value="1"/>
</dbReference>
<dbReference type="EMBL" id="CCKQ01015123">
    <property type="protein sequence ID" value="CDW86931.1"/>
    <property type="molecule type" value="Genomic_DNA"/>
</dbReference>
<evidence type="ECO:0000256" key="1">
    <source>
        <dbReference type="ARBA" id="ARBA00022737"/>
    </source>
</evidence>
<dbReference type="SMART" id="SM00248">
    <property type="entry name" value="ANK"/>
    <property type="match status" value="8"/>
</dbReference>
<feature type="region of interest" description="Disordered" evidence="5">
    <location>
        <begin position="648"/>
        <end position="670"/>
    </location>
</feature>
<sequence length="1101" mass="126781">MRQNQLLEAIDKGDKELFVKLGGISNQDLNFEVSSEGVFPLLIASAKGDKEMVSLILQNPTIDISKTDIYGIMKLLVSKGIDTMSKNQNGSNALHISVKKGNIDVVKNLIDMHYPLNNIKNNGVTAVGIAAYSGNVSLIDILYKAGADINFISKQGITALYLAIKQNKHNCVKYLIDRGAQIHLKDPNFEDVSPIFFAIRMNNQKVIEMMCDTGINFETLKNKQDYDPIHYACKIERDDIVNYLSLRMKNLDTEDKKGRTLLFKYLQIDEFEMCLRLLQRGASINHRNKDGKTILIMQVEAGNEEAVKFLCGKGLDFHIKDNSGNDACYYAKRGVVFASWPEFGQCPYEIRQPPILQQSIDQVLQQDDDFIVDSKLDQLQTGRLPAEDAITPIKINNLPEIKVPEIKQILESEDNLKRFQIIDMIQIPETYSLKMIQDLKKQDDQKFKLDLDNLPRDGSLHPADTHSLLRNEQNNDLKSRRSTERERVKVEAEQKKNELLKKLTSEERPMDTFTKSRASGVKIINNELEDKLQRKEQHLEAESRKLEQIIQEKMRDQESRLRSIRESSHMVNIAQMQLPSLTDQLNTLQSNNNSMLSSIPISRNETTFDFKMRQTRNLKGMDSIKETIDQQRKFLESRELINKLEQKRHRERREIDNMRQTELSKLNSLPDKAADNLSKLRSQLQSELSTASLNKSSKYEKSSIHKEIRNLQHKLSPRNQTQIRTIDLKARKDNDFMKNDSGFNTIQNRNDTSRSLIGYQNPTLSTLAQRLASDRKSIVENAYSNNQGNSRNAGGSGYDYSSVDRIKNNSNELPSLRSNYQLQLPQQSNSNSNNQSQSSNIKPLYFSTKNQFNNNNINNSFDVALKDNVYTQNNLLSQNPTNDQFNVVRFPQAMRSKYNLNDNSYYPQKNQPNQTNYSIRPHLANQYLNKQKRTLRIIPKVQQSMALPQRQNNHVLTRYPIIDQSITRLDIDDFSVQEDPQDTLAQIQDKFNTIDYNHLQARAQDNLSRSLERFNPIQIDRKSKNSLLNQTMEFTRTRNNNNSILRNTLDNINSGNSNLNMNSTLQFKNSNYNLPTIHNNGQFILHTDMRGQSNDKKQHSL</sequence>
<evidence type="ECO:0000256" key="5">
    <source>
        <dbReference type="SAM" id="MobiDB-lite"/>
    </source>
</evidence>
<dbReference type="Gene3D" id="1.25.40.20">
    <property type="entry name" value="Ankyrin repeat-containing domain"/>
    <property type="match status" value="1"/>
</dbReference>
<dbReference type="PANTHER" id="PTHR24141">
    <property type="entry name" value="2-5A-DEPENDENT RIBONUCLEASE"/>
    <property type="match status" value="1"/>
</dbReference>
<keyword evidence="7" id="KW-1185">Reference proteome</keyword>
<evidence type="ECO:0000313" key="6">
    <source>
        <dbReference type="EMBL" id="CDW86931.1"/>
    </source>
</evidence>
<keyword evidence="1" id="KW-0677">Repeat</keyword>
<keyword evidence="2 3" id="KW-0040">ANK repeat</keyword>
<dbReference type="Pfam" id="PF00023">
    <property type="entry name" value="Ank"/>
    <property type="match status" value="1"/>
</dbReference>
<feature type="region of interest" description="Disordered" evidence="5">
    <location>
        <begin position="782"/>
        <end position="813"/>
    </location>
</feature>
<evidence type="ECO:0000256" key="4">
    <source>
        <dbReference type="SAM" id="Coils"/>
    </source>
</evidence>
<feature type="coiled-coil region" evidence="4">
    <location>
        <begin position="521"/>
        <end position="556"/>
    </location>
</feature>
<keyword evidence="4" id="KW-0175">Coiled coil</keyword>
<dbReference type="Proteomes" id="UP000039865">
    <property type="component" value="Unassembled WGS sequence"/>
</dbReference>
<dbReference type="GO" id="GO:0004540">
    <property type="term" value="F:RNA nuclease activity"/>
    <property type="evidence" value="ECO:0007669"/>
    <property type="project" value="TreeGrafter"/>
</dbReference>
<evidence type="ECO:0000256" key="2">
    <source>
        <dbReference type="ARBA" id="ARBA00023043"/>
    </source>
</evidence>
<dbReference type="GO" id="GO:0006396">
    <property type="term" value="P:RNA processing"/>
    <property type="evidence" value="ECO:0007669"/>
    <property type="project" value="TreeGrafter"/>
</dbReference>
<dbReference type="InterPro" id="IPR002110">
    <property type="entry name" value="Ankyrin_rpt"/>
</dbReference>